<dbReference type="Proteomes" id="UP000006727">
    <property type="component" value="Chromosome 16"/>
</dbReference>
<dbReference type="PaxDb" id="3218-PP1S4_491V6.2"/>
<keyword evidence="4" id="KW-0560">Oxidoreductase</keyword>
<gene>
    <name evidence="8" type="primary">LOC112293730</name>
    <name evidence="7" type="ORF">PHYPA_021456</name>
</gene>
<dbReference type="PANTHER" id="PTHR10742">
    <property type="entry name" value="FLAVIN MONOAMINE OXIDASE"/>
    <property type="match status" value="1"/>
</dbReference>
<name>A0A2K1J9Z2_PHYPA</name>
<dbReference type="Gene3D" id="3.50.50.60">
    <property type="entry name" value="FAD/NAD(P)-binding domain"/>
    <property type="match status" value="2"/>
</dbReference>
<reference evidence="8" key="3">
    <citation type="submission" date="2020-12" db="UniProtKB">
        <authorList>
            <consortium name="EnsemblPlants"/>
        </authorList>
    </citation>
    <scope>IDENTIFICATION</scope>
</reference>
<proteinExistence type="inferred from homology"/>
<feature type="binding site" evidence="5">
    <location>
        <position position="338"/>
    </location>
    <ligand>
        <name>substrate</name>
    </ligand>
</feature>
<reference evidence="7 9" key="2">
    <citation type="journal article" date="2018" name="Plant J.">
        <title>The Physcomitrella patens chromosome-scale assembly reveals moss genome structure and evolution.</title>
        <authorList>
            <person name="Lang D."/>
            <person name="Ullrich K.K."/>
            <person name="Murat F."/>
            <person name="Fuchs J."/>
            <person name="Jenkins J."/>
            <person name="Haas F.B."/>
            <person name="Piednoel M."/>
            <person name="Gundlach H."/>
            <person name="Van Bel M."/>
            <person name="Meyberg R."/>
            <person name="Vives C."/>
            <person name="Morata J."/>
            <person name="Symeonidi A."/>
            <person name="Hiss M."/>
            <person name="Muchero W."/>
            <person name="Kamisugi Y."/>
            <person name="Saleh O."/>
            <person name="Blanc G."/>
            <person name="Decker E.L."/>
            <person name="van Gessel N."/>
            <person name="Grimwood J."/>
            <person name="Hayes R.D."/>
            <person name="Graham S.W."/>
            <person name="Gunter L.E."/>
            <person name="McDaniel S.F."/>
            <person name="Hoernstein S.N.W."/>
            <person name="Larsson A."/>
            <person name="Li F.W."/>
            <person name="Perroud P.F."/>
            <person name="Phillips J."/>
            <person name="Ranjan P."/>
            <person name="Rokshar D.S."/>
            <person name="Rothfels C.J."/>
            <person name="Schneider L."/>
            <person name="Shu S."/>
            <person name="Stevenson D.W."/>
            <person name="Thummler F."/>
            <person name="Tillich M."/>
            <person name="Villarreal Aguilar J.C."/>
            <person name="Widiez T."/>
            <person name="Wong G.K."/>
            <person name="Wymore A."/>
            <person name="Zhang Y."/>
            <person name="Zimmer A.D."/>
            <person name="Quatrano R.S."/>
            <person name="Mayer K.F.X."/>
            <person name="Goodstein D."/>
            <person name="Casacuberta J.M."/>
            <person name="Vandepoele K."/>
            <person name="Reski R."/>
            <person name="Cuming A.C."/>
            <person name="Tuskan G.A."/>
            <person name="Maumus F."/>
            <person name="Salse J."/>
            <person name="Schmutz J."/>
            <person name="Rensing S.A."/>
        </authorList>
    </citation>
    <scope>NUCLEOTIDE SEQUENCE [LARGE SCALE GENOMIC DNA]</scope>
    <source>
        <strain evidence="8 9">cv. Gransden 2004</strain>
    </source>
</reference>
<evidence type="ECO:0000259" key="6">
    <source>
        <dbReference type="Pfam" id="PF01593"/>
    </source>
</evidence>
<dbReference type="EMBL" id="ABEU02000016">
    <property type="protein sequence ID" value="PNR38345.1"/>
    <property type="molecule type" value="Genomic_DNA"/>
</dbReference>
<dbReference type="AlphaFoldDB" id="A0A2K1J9Z2"/>
<evidence type="ECO:0000313" key="7">
    <source>
        <dbReference type="EMBL" id="PNR38345.1"/>
    </source>
</evidence>
<dbReference type="PANTHER" id="PTHR10742:SF418">
    <property type="entry name" value="AMINE OXIDASE DOMAIN-CONTAINING PROTEIN"/>
    <property type="match status" value="1"/>
</dbReference>
<dbReference type="InterPro" id="IPR036188">
    <property type="entry name" value="FAD/NAD-bd_sf"/>
</dbReference>
<dbReference type="SUPFAM" id="SSF51905">
    <property type="entry name" value="FAD/NAD(P)-binding domain"/>
    <property type="match status" value="1"/>
</dbReference>
<comment type="pathway">
    <text evidence="2">Amine and polyamine degradation; spermine degradation.</text>
</comment>
<evidence type="ECO:0000256" key="4">
    <source>
        <dbReference type="ARBA" id="ARBA00023002"/>
    </source>
</evidence>
<feature type="binding site" evidence="5">
    <location>
        <begin position="49"/>
        <end position="50"/>
    </location>
    <ligand>
        <name>FAD</name>
        <dbReference type="ChEBI" id="CHEBI:57692"/>
    </ligand>
</feature>
<accession>A0A2K1J9Z2</accession>
<evidence type="ECO:0000313" key="8">
    <source>
        <dbReference type="EnsemblPlants" id="Pp3c16_25920V3.1"/>
    </source>
</evidence>
<dbReference type="PRINTS" id="PR00757">
    <property type="entry name" value="AMINEOXDASEF"/>
</dbReference>
<dbReference type="STRING" id="3218.A0A2K1J9Z2"/>
<dbReference type="GO" id="GO:0006598">
    <property type="term" value="P:polyamine catabolic process"/>
    <property type="evidence" value="ECO:0007669"/>
    <property type="project" value="UniProtKB-ARBA"/>
</dbReference>
<dbReference type="SUPFAM" id="SSF54373">
    <property type="entry name" value="FAD-linked reductases, C-terminal domain"/>
    <property type="match status" value="1"/>
</dbReference>
<feature type="domain" description="Amine oxidase" evidence="6">
    <location>
        <begin position="24"/>
        <end position="383"/>
    </location>
</feature>
<evidence type="ECO:0000256" key="1">
    <source>
        <dbReference type="ARBA" id="ARBA00001974"/>
    </source>
</evidence>
<keyword evidence="9" id="KW-1185">Reference proteome</keyword>
<dbReference type="Gramene" id="Pp3c16_25920V3.2">
    <property type="protein sequence ID" value="Pp3c16_25920V3.2"/>
    <property type="gene ID" value="Pp3c16_25920"/>
</dbReference>
<comment type="similarity">
    <text evidence="3">Belongs to the flavin monoamine oxidase family.</text>
</comment>
<dbReference type="Gramene" id="Pp3c16_25920V3.1">
    <property type="protein sequence ID" value="Pp3c16_25920V3.1"/>
    <property type="gene ID" value="Pp3c16_25920"/>
</dbReference>
<dbReference type="Pfam" id="PF01593">
    <property type="entry name" value="Amino_oxidase"/>
    <property type="match status" value="2"/>
</dbReference>
<dbReference type="GeneID" id="112293730"/>
<sequence length="506" mass="56298">MACMANHQAHSSHHYRVVVVGGGLAGLAAARMLADHYSLTDTQAVLILEAGTSLGGRIKHITGLVPWPVEVGPEFIHGTMNSSFKDIADRMKCQMRELPYPDRYYLGNERRMLCSDEAEKHEDIQHAHKLFQELAFEDPDAPDISMAEYLHRRGTNNSVYQLAESIYANDFGCSLKQLGVRECIQEAQNWIYGDTYLILDRPMSSVVDFIAKGLQVHLDWAVQRVQYGTHGVKLHSSDGLIVTADYAILAVPVTILQHGVITFNPPLPKAKLDAIQSIGMNNCVKVLMAFSDRFWPEDMFDVVCTNCFLPEIWITQYPSTSNHTDGRAPLGKFIVVGFMAGEVAAAASRLPEAEVIRRSLSQLDEMFGQVSQKAEYDRSGYCHGIKVDPLNDIPDRSKDLHNFLTRDHVLIPREYVQCPRSRPASAFFQGGCVVNWEKESFVRGGYTYPSLNAHGARFALAEPLQKRVFFAGEATHPGVNPCMQAAIDTGRRAASEILSLDVSGRL</sequence>
<evidence type="ECO:0000256" key="2">
    <source>
        <dbReference type="ARBA" id="ARBA00004723"/>
    </source>
</evidence>
<evidence type="ECO:0000313" key="9">
    <source>
        <dbReference type="Proteomes" id="UP000006727"/>
    </source>
</evidence>
<dbReference type="KEGG" id="ppp:112293730"/>
<evidence type="ECO:0000256" key="5">
    <source>
        <dbReference type="PIRSR" id="PIRSR601613-1"/>
    </source>
</evidence>
<organism evidence="7">
    <name type="scientific">Physcomitrium patens</name>
    <name type="common">Spreading-leaved earth moss</name>
    <name type="synonym">Physcomitrella patens</name>
    <dbReference type="NCBI Taxonomy" id="3218"/>
    <lineage>
        <taxon>Eukaryota</taxon>
        <taxon>Viridiplantae</taxon>
        <taxon>Streptophyta</taxon>
        <taxon>Embryophyta</taxon>
        <taxon>Bryophyta</taxon>
        <taxon>Bryophytina</taxon>
        <taxon>Bryopsida</taxon>
        <taxon>Funariidae</taxon>
        <taxon>Funariales</taxon>
        <taxon>Funariaceae</taxon>
        <taxon>Physcomitrium</taxon>
    </lineage>
</organism>
<reference evidence="7 9" key="1">
    <citation type="journal article" date="2008" name="Science">
        <title>The Physcomitrella genome reveals evolutionary insights into the conquest of land by plants.</title>
        <authorList>
            <person name="Rensing S."/>
            <person name="Lang D."/>
            <person name="Zimmer A."/>
            <person name="Terry A."/>
            <person name="Salamov A."/>
            <person name="Shapiro H."/>
            <person name="Nishiyama T."/>
            <person name="Perroud P.-F."/>
            <person name="Lindquist E."/>
            <person name="Kamisugi Y."/>
            <person name="Tanahashi T."/>
            <person name="Sakakibara K."/>
            <person name="Fujita T."/>
            <person name="Oishi K."/>
            <person name="Shin-I T."/>
            <person name="Kuroki Y."/>
            <person name="Toyoda A."/>
            <person name="Suzuki Y."/>
            <person name="Hashimoto A."/>
            <person name="Yamaguchi K."/>
            <person name="Sugano A."/>
            <person name="Kohara Y."/>
            <person name="Fujiyama A."/>
            <person name="Anterola A."/>
            <person name="Aoki S."/>
            <person name="Ashton N."/>
            <person name="Barbazuk W.B."/>
            <person name="Barker E."/>
            <person name="Bennetzen J."/>
            <person name="Bezanilla M."/>
            <person name="Blankenship R."/>
            <person name="Cho S.H."/>
            <person name="Dutcher S."/>
            <person name="Estelle M."/>
            <person name="Fawcett J.A."/>
            <person name="Gundlach H."/>
            <person name="Hanada K."/>
            <person name="Heyl A."/>
            <person name="Hicks K.A."/>
            <person name="Hugh J."/>
            <person name="Lohr M."/>
            <person name="Mayer K."/>
            <person name="Melkozernov A."/>
            <person name="Murata T."/>
            <person name="Nelson D."/>
            <person name="Pils B."/>
            <person name="Prigge M."/>
            <person name="Reiss B."/>
            <person name="Renner T."/>
            <person name="Rombauts S."/>
            <person name="Rushton P."/>
            <person name="Sanderfoot A."/>
            <person name="Schween G."/>
            <person name="Shiu S.-H."/>
            <person name="Stueber K."/>
            <person name="Theodoulou F.L."/>
            <person name="Tu H."/>
            <person name="Van de Peer Y."/>
            <person name="Verrier P.J."/>
            <person name="Waters E."/>
            <person name="Wood A."/>
            <person name="Yang L."/>
            <person name="Cove D."/>
            <person name="Cuming A."/>
            <person name="Hasebe M."/>
            <person name="Lucas S."/>
            <person name="Mishler D.B."/>
            <person name="Reski R."/>
            <person name="Grigoriev I."/>
            <person name="Quatrano R.S."/>
            <person name="Boore J.L."/>
        </authorList>
    </citation>
    <scope>NUCLEOTIDE SEQUENCE [LARGE SCALE GENOMIC DNA]</scope>
    <source>
        <strain evidence="8 9">cv. Gransden 2004</strain>
    </source>
</reference>
<feature type="binding site" evidence="5">
    <location>
        <position position="222"/>
    </location>
    <ligand>
        <name>FAD</name>
        <dbReference type="ChEBI" id="CHEBI:57692"/>
    </ligand>
</feature>
<comment type="cofactor">
    <cofactor evidence="1">
        <name>FAD</name>
        <dbReference type="ChEBI" id="CHEBI:57692"/>
    </cofactor>
</comment>
<feature type="domain" description="Amine oxidase" evidence="6">
    <location>
        <begin position="431"/>
        <end position="498"/>
    </location>
</feature>
<dbReference type="GO" id="GO:0016491">
    <property type="term" value="F:oxidoreductase activity"/>
    <property type="evidence" value="ECO:0000318"/>
    <property type="project" value="GO_Central"/>
</dbReference>
<dbReference type="EnsemblPlants" id="Pp3c16_25920V3.2">
    <property type="protein sequence ID" value="Pp3c16_25920V3.2"/>
    <property type="gene ID" value="Pp3c16_25920"/>
</dbReference>
<dbReference type="InterPro" id="IPR002937">
    <property type="entry name" value="Amino_oxidase"/>
</dbReference>
<dbReference type="InterPro" id="IPR001613">
    <property type="entry name" value="Flavin_amine_oxidase"/>
</dbReference>
<dbReference type="RefSeq" id="XP_024399269.1">
    <property type="nucleotide sequence ID" value="XM_024543501.2"/>
</dbReference>
<protein>
    <recommendedName>
        <fullName evidence="6">Amine oxidase domain-containing protein</fullName>
    </recommendedName>
</protein>
<dbReference type="EnsemblPlants" id="Pp3c16_25920V3.1">
    <property type="protein sequence ID" value="Pp3c16_25920V3.1"/>
    <property type="gene ID" value="Pp3c16_25920"/>
</dbReference>
<dbReference type="GO" id="GO:0046592">
    <property type="term" value="F:polyamine oxidase activity"/>
    <property type="evidence" value="ECO:0007669"/>
    <property type="project" value="UniProtKB-ARBA"/>
</dbReference>
<evidence type="ECO:0000256" key="3">
    <source>
        <dbReference type="ARBA" id="ARBA00005995"/>
    </source>
</evidence>
<dbReference type="OrthoDB" id="5046242at2759"/>
<dbReference type="InterPro" id="IPR050281">
    <property type="entry name" value="Flavin_monoamine_oxidase"/>
</dbReference>